<reference evidence="1 2" key="1">
    <citation type="submission" date="2018-09" db="EMBL/GenBank/DDBJ databases">
        <title>Genomic Encyclopedia of Archaeal and Bacterial Type Strains, Phase II (KMG-II): from individual species to whole genera.</title>
        <authorList>
            <person name="Goeker M."/>
        </authorList>
    </citation>
    <scope>NUCLEOTIDE SEQUENCE [LARGE SCALE GENOMIC DNA]</scope>
    <source>
        <strain evidence="1 2">DSM 27148</strain>
    </source>
</reference>
<comment type="caution">
    <text evidence="1">The sequence shown here is derived from an EMBL/GenBank/DDBJ whole genome shotgun (WGS) entry which is preliminary data.</text>
</comment>
<proteinExistence type="predicted"/>
<protein>
    <submittedName>
        <fullName evidence="1">Uncharacterized protein</fullName>
    </submittedName>
</protein>
<name>A0A419W3E2_9BACT</name>
<evidence type="ECO:0000313" key="2">
    <source>
        <dbReference type="Proteomes" id="UP000283387"/>
    </source>
</evidence>
<dbReference type="AlphaFoldDB" id="A0A419W3E2"/>
<dbReference type="EMBL" id="RAPN01000001">
    <property type="protein sequence ID" value="RKD89992.1"/>
    <property type="molecule type" value="Genomic_DNA"/>
</dbReference>
<dbReference type="Proteomes" id="UP000283387">
    <property type="component" value="Unassembled WGS sequence"/>
</dbReference>
<gene>
    <name evidence="1" type="ORF">BC643_0326</name>
</gene>
<evidence type="ECO:0000313" key="1">
    <source>
        <dbReference type="EMBL" id="RKD89992.1"/>
    </source>
</evidence>
<keyword evidence="2" id="KW-1185">Reference proteome</keyword>
<accession>A0A419W3E2</accession>
<sequence length="33" mass="3847">MDMFCQQSTGYMESKCILSSFHILLSEKAFNKK</sequence>
<organism evidence="1 2">
    <name type="scientific">Mangrovibacterium diazotrophicum</name>
    <dbReference type="NCBI Taxonomy" id="1261403"/>
    <lineage>
        <taxon>Bacteria</taxon>
        <taxon>Pseudomonadati</taxon>
        <taxon>Bacteroidota</taxon>
        <taxon>Bacteroidia</taxon>
        <taxon>Marinilabiliales</taxon>
        <taxon>Prolixibacteraceae</taxon>
        <taxon>Mangrovibacterium</taxon>
    </lineage>
</organism>